<dbReference type="Pfam" id="PF02881">
    <property type="entry name" value="SRP54_N"/>
    <property type="match status" value="1"/>
</dbReference>
<evidence type="ECO:0000256" key="7">
    <source>
        <dbReference type="ARBA" id="ARBA00023136"/>
    </source>
</evidence>
<dbReference type="FunFam" id="3.40.50.300:FF:000053">
    <property type="entry name" value="Signal recognition particle receptor FtsY"/>
    <property type="match status" value="1"/>
</dbReference>
<proteinExistence type="inferred from homology"/>
<comment type="subunit">
    <text evidence="10">Part of the signal recognition particle protein translocation system, which is composed of SRP and FtsY. SRP is a ribonucleoprotein composed of Ffh and a 4.5S RNA molecule.</text>
</comment>
<dbReference type="SMART" id="SM00962">
    <property type="entry name" value="SRP54"/>
    <property type="match status" value="1"/>
</dbReference>
<evidence type="ECO:0000256" key="10">
    <source>
        <dbReference type="HAMAP-Rule" id="MF_00920"/>
    </source>
</evidence>
<feature type="binding site" evidence="10">
    <location>
        <begin position="498"/>
        <end position="501"/>
    </location>
    <ligand>
        <name>GTP</name>
        <dbReference type="ChEBI" id="CHEBI:37565"/>
    </ligand>
</feature>
<protein>
    <recommendedName>
        <fullName evidence="10">Signal recognition particle receptor FtsY</fullName>
        <shortName evidence="10">SRP receptor</shortName>
        <ecNumber evidence="10">3.6.5.4</ecNumber>
    </recommendedName>
</protein>
<comment type="catalytic activity">
    <reaction evidence="9 10">
        <text>GTP + H2O = GDP + phosphate + H(+)</text>
        <dbReference type="Rhea" id="RHEA:19669"/>
        <dbReference type="ChEBI" id="CHEBI:15377"/>
        <dbReference type="ChEBI" id="CHEBI:15378"/>
        <dbReference type="ChEBI" id="CHEBI:37565"/>
        <dbReference type="ChEBI" id="CHEBI:43474"/>
        <dbReference type="ChEBI" id="CHEBI:58189"/>
        <dbReference type="EC" id="3.6.5.4"/>
    </reaction>
</comment>
<dbReference type="RefSeq" id="WP_069910673.1">
    <property type="nucleotide sequence ID" value="NZ_LAJE02000233.1"/>
</dbReference>
<comment type="function">
    <text evidence="10">Involved in targeting and insertion of nascent membrane proteins into the cytoplasmic membrane. Acts as a receptor for the complex formed by the signal recognition particle (SRP) and the ribosome-nascent chain (RNC). Interaction with SRP-RNC leads to the transfer of the RNC complex to the Sec translocase for insertion into the membrane, the hydrolysis of GTP by both Ffh and FtsY, and the dissociation of the SRP-FtsY complex into the individual components.</text>
</comment>
<dbReference type="CDD" id="cd17874">
    <property type="entry name" value="FtsY"/>
    <property type="match status" value="1"/>
</dbReference>
<dbReference type="GO" id="GO:0005886">
    <property type="term" value="C:plasma membrane"/>
    <property type="evidence" value="ECO:0007669"/>
    <property type="project" value="UniProtKB-SubCell"/>
</dbReference>
<feature type="region of interest" description="Disordered" evidence="11">
    <location>
        <begin position="1"/>
        <end position="29"/>
    </location>
</feature>
<keyword evidence="6 10" id="KW-0342">GTP-binding</keyword>
<evidence type="ECO:0000256" key="11">
    <source>
        <dbReference type="SAM" id="MobiDB-lite"/>
    </source>
</evidence>
<dbReference type="SUPFAM" id="SSF52540">
    <property type="entry name" value="P-loop containing nucleoside triphosphate hydrolases"/>
    <property type="match status" value="1"/>
</dbReference>
<dbReference type="InterPro" id="IPR042101">
    <property type="entry name" value="SRP54_N_sf"/>
</dbReference>
<dbReference type="Proteomes" id="UP000095463">
    <property type="component" value="Unassembled WGS sequence"/>
</dbReference>
<dbReference type="EC" id="3.6.5.4" evidence="10"/>
<evidence type="ECO:0000256" key="9">
    <source>
        <dbReference type="ARBA" id="ARBA00048027"/>
    </source>
</evidence>
<accession>A0A1E5XNC8</accession>
<evidence type="ECO:0000256" key="4">
    <source>
        <dbReference type="ARBA" id="ARBA00022741"/>
    </source>
</evidence>
<gene>
    <name evidence="10" type="primary">ftsY</name>
    <name evidence="13" type="ORF">VW23_022985</name>
</gene>
<dbReference type="EMBL" id="LAJE02000233">
    <property type="protein sequence ID" value="OEO30098.1"/>
    <property type="molecule type" value="Genomic_DNA"/>
</dbReference>
<dbReference type="PANTHER" id="PTHR43134">
    <property type="entry name" value="SIGNAL RECOGNITION PARTICLE RECEPTOR SUBUNIT ALPHA"/>
    <property type="match status" value="1"/>
</dbReference>
<feature type="compositionally biased region" description="Pro residues" evidence="11">
    <location>
        <begin position="221"/>
        <end position="232"/>
    </location>
</feature>
<dbReference type="GO" id="GO:0005047">
    <property type="term" value="F:signal recognition particle binding"/>
    <property type="evidence" value="ECO:0007669"/>
    <property type="project" value="TreeGrafter"/>
</dbReference>
<sequence>MAEQKKKGFFQRLFGGGDKPAPAPQPEPSVAEELEADIVLDEVVEAAPLVLPPDQEIALEEAMHEAGLLITPDAPPAPSAPPAEPEPSVEDELVADIILDDVVEAAPLVLPPDQEIALEAAMHEAGQLVTPEAPPAPPEPAAEPEPSVEDELIADIILDDIVEAAPLVLPPDQEIALEEALHEAGQSIEAPPTDSVSEPPAGPPEATPAYIEEVEEQQAPEPAPVLPVPTPVATPAAAGEPPKKQNWLQRLASGLKRSSDQLTGSIAAVFTKKKLDQAMLDDLEDILIQSDFGVDMATDVTEALRRDRFDRDISSDEVRDVLATEIVKVLEPVAQPLLIDAGTRPYVILMVGVNGTGKTTTIGKLASLYGAQGKKVMLAAGDTFRAAAIEQLQVWGERTGAPVITKPAGSDASGLAYEAVERAKAEGADILIIDTAGRLQNRDELMSELEKIIRVIKKVEPSAPHATLLTLDATTGQNALNQVEIFGKRAGVTGLVMTKLDGTARGGILVAIARKFALPVHFIGVGEGVDNLEAFAARDFAAAIARTAE</sequence>
<dbReference type="AlphaFoldDB" id="A0A1E5XNC8"/>
<dbReference type="InterPro" id="IPR000897">
    <property type="entry name" value="SRP54_GTPase_dom"/>
</dbReference>
<feature type="compositionally biased region" description="Pro residues" evidence="11">
    <location>
        <begin position="73"/>
        <end position="85"/>
    </location>
</feature>
<dbReference type="Pfam" id="PF00448">
    <property type="entry name" value="SRP54"/>
    <property type="match status" value="1"/>
</dbReference>
<feature type="region of interest" description="Disordered" evidence="11">
    <location>
        <begin position="188"/>
        <end position="207"/>
    </location>
</feature>
<comment type="caution">
    <text evidence="13">The sequence shown here is derived from an EMBL/GenBank/DDBJ whole genome shotgun (WGS) entry which is preliminary data.</text>
</comment>
<keyword evidence="3 10" id="KW-0963">Cytoplasm</keyword>
<keyword evidence="2 10" id="KW-1003">Cell membrane</keyword>
<feature type="binding site" evidence="10">
    <location>
        <begin position="352"/>
        <end position="359"/>
    </location>
    <ligand>
        <name>GTP</name>
        <dbReference type="ChEBI" id="CHEBI:37565"/>
    </ligand>
</feature>
<keyword evidence="7 10" id="KW-0472">Membrane</keyword>
<reference evidence="13 14" key="1">
    <citation type="journal article" date="2015" name="Genome Announc.">
        <title>Genome Assemblies of Three Soil-Associated Devosia species: D. insulae, D. limi, and D. soli.</title>
        <authorList>
            <person name="Hassan Y.I."/>
            <person name="Lepp D."/>
            <person name="Zhou T."/>
        </authorList>
    </citation>
    <scope>NUCLEOTIDE SEQUENCE [LARGE SCALE GENOMIC DNA]</scope>
    <source>
        <strain evidence="13 14">DS-56</strain>
    </source>
</reference>
<evidence type="ECO:0000256" key="6">
    <source>
        <dbReference type="ARBA" id="ARBA00023134"/>
    </source>
</evidence>
<evidence type="ECO:0000256" key="1">
    <source>
        <dbReference type="ARBA" id="ARBA00004515"/>
    </source>
</evidence>
<evidence type="ECO:0000259" key="12">
    <source>
        <dbReference type="PROSITE" id="PS00300"/>
    </source>
</evidence>
<comment type="subcellular location">
    <subcellularLocation>
        <location evidence="1">Cell inner membrane</location>
        <topology evidence="1">Peripheral membrane protein</topology>
        <orientation evidence="1">Cytoplasmic side</orientation>
    </subcellularLocation>
    <subcellularLocation>
        <location evidence="10">Cell membrane</location>
        <topology evidence="10">Peripheral membrane protein</topology>
        <orientation evidence="10">Cytoplasmic side</orientation>
    </subcellularLocation>
    <subcellularLocation>
        <location evidence="10">Cytoplasm</location>
    </subcellularLocation>
</comment>
<dbReference type="HAMAP" id="MF_00920">
    <property type="entry name" value="FtsY"/>
    <property type="match status" value="1"/>
</dbReference>
<dbReference type="GO" id="GO:0005525">
    <property type="term" value="F:GTP binding"/>
    <property type="evidence" value="ECO:0007669"/>
    <property type="project" value="UniProtKB-UniRule"/>
</dbReference>
<dbReference type="GO" id="GO:0003924">
    <property type="term" value="F:GTPase activity"/>
    <property type="evidence" value="ECO:0007669"/>
    <property type="project" value="UniProtKB-UniRule"/>
</dbReference>
<dbReference type="PANTHER" id="PTHR43134:SF1">
    <property type="entry name" value="SIGNAL RECOGNITION PARTICLE RECEPTOR SUBUNIT ALPHA"/>
    <property type="match status" value="1"/>
</dbReference>
<name>A0A1E5XNC8_9HYPH</name>
<dbReference type="NCBIfam" id="TIGR00064">
    <property type="entry name" value="ftsY"/>
    <property type="match status" value="1"/>
</dbReference>
<evidence type="ECO:0000256" key="8">
    <source>
        <dbReference type="ARBA" id="ARBA00023170"/>
    </source>
</evidence>
<feature type="region of interest" description="Disordered" evidence="11">
    <location>
        <begin position="70"/>
        <end position="89"/>
    </location>
</feature>
<evidence type="ECO:0000256" key="2">
    <source>
        <dbReference type="ARBA" id="ARBA00022475"/>
    </source>
</evidence>
<keyword evidence="5 10" id="KW-0378">Hydrolase</keyword>
<dbReference type="InterPro" id="IPR004390">
    <property type="entry name" value="SR_rcpt_FtsY"/>
</dbReference>
<feature type="region of interest" description="Disordered" evidence="11">
    <location>
        <begin position="214"/>
        <end position="244"/>
    </location>
</feature>
<dbReference type="GO" id="GO:0006614">
    <property type="term" value="P:SRP-dependent cotranslational protein targeting to membrane"/>
    <property type="evidence" value="ECO:0007669"/>
    <property type="project" value="InterPro"/>
</dbReference>
<dbReference type="InterPro" id="IPR003593">
    <property type="entry name" value="AAA+_ATPase"/>
</dbReference>
<dbReference type="GO" id="GO:0005737">
    <property type="term" value="C:cytoplasm"/>
    <property type="evidence" value="ECO:0007669"/>
    <property type="project" value="UniProtKB-SubCell"/>
</dbReference>
<feature type="binding site" evidence="10">
    <location>
        <begin position="434"/>
        <end position="438"/>
    </location>
    <ligand>
        <name>GTP</name>
        <dbReference type="ChEBI" id="CHEBI:37565"/>
    </ligand>
</feature>
<organism evidence="13 14">
    <name type="scientific">Devosia insulae DS-56</name>
    <dbReference type="NCBI Taxonomy" id="1116389"/>
    <lineage>
        <taxon>Bacteria</taxon>
        <taxon>Pseudomonadati</taxon>
        <taxon>Pseudomonadota</taxon>
        <taxon>Alphaproteobacteria</taxon>
        <taxon>Hyphomicrobiales</taxon>
        <taxon>Devosiaceae</taxon>
        <taxon>Devosia</taxon>
    </lineage>
</organism>
<dbReference type="InterPro" id="IPR036225">
    <property type="entry name" value="SRP/SRP_N"/>
</dbReference>
<dbReference type="InterPro" id="IPR013822">
    <property type="entry name" value="Signal_recog_particl_SRP54_hlx"/>
</dbReference>
<dbReference type="PROSITE" id="PS00300">
    <property type="entry name" value="SRP54"/>
    <property type="match status" value="1"/>
</dbReference>
<dbReference type="SMART" id="SM00963">
    <property type="entry name" value="SRP54_N"/>
    <property type="match status" value="1"/>
</dbReference>
<keyword evidence="8 10" id="KW-0675">Receptor</keyword>
<dbReference type="Gene3D" id="3.40.50.300">
    <property type="entry name" value="P-loop containing nucleotide triphosphate hydrolases"/>
    <property type="match status" value="1"/>
</dbReference>
<keyword evidence="4 10" id="KW-0547">Nucleotide-binding</keyword>
<dbReference type="Gene3D" id="1.20.120.140">
    <property type="entry name" value="Signal recognition particle SRP54, nucleotide-binding domain"/>
    <property type="match status" value="1"/>
</dbReference>
<evidence type="ECO:0000313" key="14">
    <source>
        <dbReference type="Proteomes" id="UP000095463"/>
    </source>
</evidence>
<evidence type="ECO:0000256" key="5">
    <source>
        <dbReference type="ARBA" id="ARBA00022801"/>
    </source>
</evidence>
<dbReference type="InterPro" id="IPR027417">
    <property type="entry name" value="P-loop_NTPase"/>
</dbReference>
<dbReference type="SMART" id="SM00382">
    <property type="entry name" value="AAA"/>
    <property type="match status" value="1"/>
</dbReference>
<feature type="domain" description="SRP54-type proteins GTP-binding" evidence="12">
    <location>
        <begin position="519"/>
        <end position="532"/>
    </location>
</feature>
<evidence type="ECO:0000256" key="3">
    <source>
        <dbReference type="ARBA" id="ARBA00022490"/>
    </source>
</evidence>
<dbReference type="SUPFAM" id="SSF47364">
    <property type="entry name" value="Domain of the SRP/SRP receptor G-proteins"/>
    <property type="match status" value="1"/>
</dbReference>
<evidence type="ECO:0000313" key="13">
    <source>
        <dbReference type="EMBL" id="OEO30098.1"/>
    </source>
</evidence>
<comment type="similarity">
    <text evidence="10">Belongs to the GTP-binding SRP family. FtsY subfamily.</text>
</comment>
<dbReference type="OrthoDB" id="9804720at2"/>
<keyword evidence="14" id="KW-1185">Reference proteome</keyword>